<dbReference type="InterPro" id="IPR005829">
    <property type="entry name" value="Sugar_transporter_CS"/>
</dbReference>
<dbReference type="Pfam" id="PF07690">
    <property type="entry name" value="MFS_1"/>
    <property type="match status" value="1"/>
</dbReference>
<feature type="transmembrane region" description="Helical" evidence="5">
    <location>
        <begin position="165"/>
        <end position="190"/>
    </location>
</feature>
<dbReference type="PROSITE" id="PS50850">
    <property type="entry name" value="MFS"/>
    <property type="match status" value="1"/>
</dbReference>
<keyword evidence="2 5" id="KW-0812">Transmembrane</keyword>
<evidence type="ECO:0000256" key="1">
    <source>
        <dbReference type="ARBA" id="ARBA00004141"/>
    </source>
</evidence>
<feature type="transmembrane region" description="Helical" evidence="5">
    <location>
        <begin position="313"/>
        <end position="332"/>
    </location>
</feature>
<dbReference type="PROSITE" id="PS00216">
    <property type="entry name" value="SUGAR_TRANSPORT_1"/>
    <property type="match status" value="1"/>
</dbReference>
<proteinExistence type="predicted"/>
<evidence type="ECO:0000313" key="8">
    <source>
        <dbReference type="Proteomes" id="UP000031838"/>
    </source>
</evidence>
<dbReference type="Gene3D" id="1.20.1250.20">
    <property type="entry name" value="MFS general substrate transporter like domains"/>
    <property type="match status" value="2"/>
</dbReference>
<dbReference type="GO" id="GO:0046943">
    <property type="term" value="F:carboxylic acid transmembrane transporter activity"/>
    <property type="evidence" value="ECO:0007669"/>
    <property type="project" value="TreeGrafter"/>
</dbReference>
<dbReference type="GO" id="GO:0005886">
    <property type="term" value="C:plasma membrane"/>
    <property type="evidence" value="ECO:0007669"/>
    <property type="project" value="TreeGrafter"/>
</dbReference>
<feature type="transmembrane region" description="Helical" evidence="5">
    <location>
        <begin position="287"/>
        <end position="306"/>
    </location>
</feature>
<feature type="transmembrane region" description="Helical" evidence="5">
    <location>
        <begin position="371"/>
        <end position="391"/>
    </location>
</feature>
<dbReference type="AlphaFoldDB" id="A0A0B6SBN3"/>
<evidence type="ECO:0000259" key="6">
    <source>
        <dbReference type="PROSITE" id="PS50850"/>
    </source>
</evidence>
<feature type="transmembrane region" description="Helical" evidence="5">
    <location>
        <begin position="132"/>
        <end position="153"/>
    </location>
</feature>
<feature type="transmembrane region" description="Helical" evidence="5">
    <location>
        <begin position="196"/>
        <end position="216"/>
    </location>
</feature>
<dbReference type="SUPFAM" id="SSF103473">
    <property type="entry name" value="MFS general substrate transporter"/>
    <property type="match status" value="1"/>
</dbReference>
<dbReference type="PROSITE" id="PS00217">
    <property type="entry name" value="SUGAR_TRANSPORT_2"/>
    <property type="match status" value="1"/>
</dbReference>
<evidence type="ECO:0000256" key="4">
    <source>
        <dbReference type="ARBA" id="ARBA00023136"/>
    </source>
</evidence>
<comment type="subcellular location">
    <subcellularLocation>
        <location evidence="1">Membrane</location>
        <topology evidence="1">Multi-pass membrane protein</topology>
    </subcellularLocation>
</comment>
<dbReference type="EMBL" id="CP002581">
    <property type="protein sequence ID" value="AJK49676.1"/>
    <property type="molecule type" value="Genomic_DNA"/>
</dbReference>
<dbReference type="HOGENOM" id="CLU_001265_46_4_4"/>
<dbReference type="InterPro" id="IPR036259">
    <property type="entry name" value="MFS_trans_sf"/>
</dbReference>
<sequence length="430" mass="44518">MFRLFEPSHNNQDCYVKRVDSSTSFGNRNGGATTARASAAVTLGLCFAVALLEGLDLQSVGVAAPRMAREFGLSVAQMGVVFSAGTFGLLPGAMLGGRLADRIGRKRVLVISVCLFGLLSILTAFVRDLHMLAIVRIVTGIGLGGALPNLIALSSEAVEPRSRGTAVSVMYCGIPFGGLIASVIGMLSVGDTEWRHIFYVGGAGPLVLVPLLLAFLGNSRAFAKASDYGRAKPAPVGRILFGEARAPSTVQIWVSFFCTLIVLYFLLNWLPSLMAASGLSRVQVGYVQIFFNIGGGLGALFIGTLMDRLRPTLIVSGMYAGIIASLAALAMAPGFGAFVAAAFFAGMFVIGGQSVLYALSAEFYPTAMRGTGVGAAVAIGRLGSVVGPLAAGQLLAMGRSSSTVIGATIPVTLIAAAAALMLVRRPRAAD</sequence>
<protein>
    <submittedName>
        <fullName evidence="7">Transporter, major facilitator superfamily MFS-1</fullName>
    </submittedName>
</protein>
<reference evidence="8" key="1">
    <citation type="submission" date="2011-03" db="EMBL/GenBank/DDBJ databases">
        <authorList>
            <person name="Voget S."/>
            <person name="Streit W.R."/>
            <person name="Jaeger K.E."/>
            <person name="Daniel R."/>
        </authorList>
    </citation>
    <scope>NUCLEOTIDE SEQUENCE [LARGE SCALE GENOMIC DNA]</scope>
    <source>
        <strain evidence="8">PG1</strain>
    </source>
</reference>
<dbReference type="CDD" id="cd17365">
    <property type="entry name" value="MFS_PcaK_like"/>
    <property type="match status" value="1"/>
</dbReference>
<feature type="transmembrane region" description="Helical" evidence="5">
    <location>
        <begin position="338"/>
        <end position="359"/>
    </location>
</feature>
<dbReference type="KEGG" id="bgp:BGL_2c16090"/>
<dbReference type="PANTHER" id="PTHR23508">
    <property type="entry name" value="CARBOXYLIC ACID TRANSPORTER PROTEIN HOMOLOG"/>
    <property type="match status" value="1"/>
</dbReference>
<evidence type="ECO:0000256" key="3">
    <source>
        <dbReference type="ARBA" id="ARBA00022989"/>
    </source>
</evidence>
<dbReference type="InterPro" id="IPR011701">
    <property type="entry name" value="MFS"/>
</dbReference>
<evidence type="ECO:0000256" key="5">
    <source>
        <dbReference type="SAM" id="Phobius"/>
    </source>
</evidence>
<feature type="domain" description="Major facilitator superfamily (MFS) profile" evidence="6">
    <location>
        <begin position="42"/>
        <end position="427"/>
    </location>
</feature>
<accession>A0A0B6SBN3</accession>
<keyword evidence="3 5" id="KW-1133">Transmembrane helix</keyword>
<feature type="transmembrane region" description="Helical" evidence="5">
    <location>
        <begin position="250"/>
        <end position="267"/>
    </location>
</feature>
<dbReference type="Proteomes" id="UP000031838">
    <property type="component" value="Chromosome 2"/>
</dbReference>
<evidence type="ECO:0000313" key="7">
    <source>
        <dbReference type="EMBL" id="AJK49676.1"/>
    </source>
</evidence>
<keyword evidence="8" id="KW-1185">Reference proteome</keyword>
<evidence type="ECO:0000256" key="2">
    <source>
        <dbReference type="ARBA" id="ARBA00022692"/>
    </source>
</evidence>
<gene>
    <name evidence="7" type="ORF">BGL_2c16090</name>
</gene>
<feature type="transmembrane region" description="Helical" evidence="5">
    <location>
        <begin position="108"/>
        <end position="126"/>
    </location>
</feature>
<dbReference type="InterPro" id="IPR020846">
    <property type="entry name" value="MFS_dom"/>
</dbReference>
<feature type="transmembrane region" description="Helical" evidence="5">
    <location>
        <begin position="75"/>
        <end position="96"/>
    </location>
</feature>
<name>A0A0B6SBN3_BURPL</name>
<dbReference type="NCBIfam" id="NF008586">
    <property type="entry name" value="PRK11551.1"/>
    <property type="match status" value="1"/>
</dbReference>
<feature type="transmembrane region" description="Helical" evidence="5">
    <location>
        <begin position="403"/>
        <end position="423"/>
    </location>
</feature>
<organism evidence="7 8">
    <name type="scientific">Burkholderia plantarii</name>
    <dbReference type="NCBI Taxonomy" id="41899"/>
    <lineage>
        <taxon>Bacteria</taxon>
        <taxon>Pseudomonadati</taxon>
        <taxon>Pseudomonadota</taxon>
        <taxon>Betaproteobacteria</taxon>
        <taxon>Burkholderiales</taxon>
        <taxon>Burkholderiaceae</taxon>
        <taxon>Burkholderia</taxon>
    </lineage>
</organism>
<dbReference type="PANTHER" id="PTHR23508:SF10">
    <property type="entry name" value="CARBOXYLIC ACID TRANSPORTER PROTEIN HOMOLOG"/>
    <property type="match status" value="1"/>
</dbReference>
<keyword evidence="4 5" id="KW-0472">Membrane</keyword>
<reference evidence="7 8" key="2">
    <citation type="journal article" date="2016" name="Appl. Microbiol. Biotechnol.">
        <title>Mutations improving production and secretion of extracellular lipase by Burkholderia glumae PG1.</title>
        <authorList>
            <person name="Knapp A."/>
            <person name="Voget S."/>
            <person name="Gao R."/>
            <person name="Zaburannyi N."/>
            <person name="Krysciak D."/>
            <person name="Breuer M."/>
            <person name="Hauer B."/>
            <person name="Streit W.R."/>
            <person name="Muller R."/>
            <person name="Daniel R."/>
            <person name="Jaeger K.E."/>
        </authorList>
    </citation>
    <scope>NUCLEOTIDE SEQUENCE [LARGE SCALE GENOMIC DNA]</scope>
    <source>
        <strain evidence="7 8">PG1</strain>
    </source>
</reference>